<organism evidence="6 7">
    <name type="scientific">Penicillium expansum</name>
    <name type="common">Blue mold rot fungus</name>
    <dbReference type="NCBI Taxonomy" id="27334"/>
    <lineage>
        <taxon>Eukaryota</taxon>
        <taxon>Fungi</taxon>
        <taxon>Dikarya</taxon>
        <taxon>Ascomycota</taxon>
        <taxon>Pezizomycotina</taxon>
        <taxon>Eurotiomycetes</taxon>
        <taxon>Eurotiomycetidae</taxon>
        <taxon>Eurotiales</taxon>
        <taxon>Aspergillaceae</taxon>
        <taxon>Penicillium</taxon>
    </lineage>
</organism>
<dbReference type="RefSeq" id="XP_016594300.1">
    <property type="nucleotide sequence ID" value="XM_016738191.1"/>
</dbReference>
<comment type="caution">
    <text evidence="6">The sequence shown here is derived from an EMBL/GenBank/DDBJ whole genome shotgun (WGS) entry which is preliminary data.</text>
</comment>
<dbReference type="InterPro" id="IPR050613">
    <property type="entry name" value="Sec_Metabolite_Reg"/>
</dbReference>
<dbReference type="STRING" id="27334.A0A0A2J7E7"/>
<dbReference type="GO" id="GO:0006351">
    <property type="term" value="P:DNA-templated transcription"/>
    <property type="evidence" value="ECO:0007669"/>
    <property type="project" value="InterPro"/>
</dbReference>
<accession>A0A0A2J7E7</accession>
<keyword evidence="7" id="KW-1185">Reference proteome</keyword>
<dbReference type="InterPro" id="IPR007219">
    <property type="entry name" value="XnlR_reg_dom"/>
</dbReference>
<evidence type="ECO:0000256" key="2">
    <source>
        <dbReference type="ARBA" id="ARBA00023015"/>
    </source>
</evidence>
<keyword evidence="4" id="KW-0539">Nucleus</keyword>
<dbReference type="AlphaFoldDB" id="A0A0A2J7E7"/>
<dbReference type="GO" id="GO:0008270">
    <property type="term" value="F:zinc ion binding"/>
    <property type="evidence" value="ECO:0007669"/>
    <property type="project" value="InterPro"/>
</dbReference>
<proteinExistence type="predicted"/>
<name>A0A0A2J7E7_PENEN</name>
<dbReference type="Proteomes" id="UP000030143">
    <property type="component" value="Unassembled WGS sequence"/>
</dbReference>
<evidence type="ECO:0000313" key="7">
    <source>
        <dbReference type="Proteomes" id="UP000030143"/>
    </source>
</evidence>
<comment type="subcellular location">
    <subcellularLocation>
        <location evidence="1">Nucleus</location>
    </subcellularLocation>
</comment>
<dbReference type="CDD" id="cd12148">
    <property type="entry name" value="fungal_TF_MHR"/>
    <property type="match status" value="1"/>
</dbReference>
<sequence length="609" mass="68375">MATDRLCNSLQGAMTWNVERSCLRCHERKLHDTNTDMSAPTGDRTALTEGLLVKEGTSTRYVNELLFSRVLEKVSEPQDLFISRNLDLPVYEQESELQYAINTPASTNNSEASPMISFDGLISNPQLTVDALSLFPSRGQSTHLWQVYFNNVDVLLKVLHIPTTQPAVFAAINNPKTASQDLNALLFSIYFAAVTSLHQVDTLIIFGEDRQSVLKRFQRGLEVSLHSAAFLDSPTIVSLQAMSIYLLCHRNHNCGISGWTLNGILLRTAQWMGLHRDGERFNLSPLECEIRRRLWYQIIGCDARVGEDHALSTNGFSGFSNTKLPLNIDDRDISSSMEVAPTSKPHWTEMTLFLVAAEMNQALQQVSRLSVAVLNGDDKMTTLEQLLQSTTSRIKDRYLQHCDPNIPIQKSALLLGQVLMGKLSVFIRQQYLRGLSAEESASRATEQTLLLACDTIEVDNELKTGELLSNFHWLFSTFTQYHLLTYTLWHLRVRPGVHCADRAWQVVDKSFNLVEDPSWPSPGLKWNVLRKLREKAINIRISFSSSPFMSARTSNNLTVPEITGPPEDDIRGDAIPSSILGFEDAMGWNLDSICFPDWNPSGLWLAGQG</sequence>
<keyword evidence="2" id="KW-0805">Transcription regulation</keyword>
<dbReference type="GO" id="GO:0003677">
    <property type="term" value="F:DNA binding"/>
    <property type="evidence" value="ECO:0007669"/>
    <property type="project" value="InterPro"/>
</dbReference>
<gene>
    <name evidence="6" type="ORF">PEX2_009140</name>
</gene>
<dbReference type="VEuPathDB" id="FungiDB:PEXP_007880"/>
<evidence type="ECO:0000256" key="3">
    <source>
        <dbReference type="ARBA" id="ARBA00023163"/>
    </source>
</evidence>
<dbReference type="PANTHER" id="PTHR31001">
    <property type="entry name" value="UNCHARACTERIZED TRANSCRIPTIONAL REGULATORY PROTEIN"/>
    <property type="match status" value="1"/>
</dbReference>
<evidence type="ECO:0000259" key="5">
    <source>
        <dbReference type="SMART" id="SM00906"/>
    </source>
</evidence>
<dbReference type="Pfam" id="PF04082">
    <property type="entry name" value="Fungal_trans"/>
    <property type="match status" value="1"/>
</dbReference>
<keyword evidence="3" id="KW-0804">Transcription</keyword>
<reference evidence="6 7" key="1">
    <citation type="journal article" date="2015" name="Mol. Plant Microbe Interact.">
        <title>Genome, transcriptome, and functional analyses of Penicillium expansum provide new insights into secondary metabolism and pathogenicity.</title>
        <authorList>
            <person name="Ballester A.R."/>
            <person name="Marcet-Houben M."/>
            <person name="Levin E."/>
            <person name="Sela N."/>
            <person name="Selma-Lazaro C."/>
            <person name="Carmona L."/>
            <person name="Wisniewski M."/>
            <person name="Droby S."/>
            <person name="Gonzalez-Candelas L."/>
            <person name="Gabaldon T."/>
        </authorList>
    </citation>
    <scope>NUCLEOTIDE SEQUENCE [LARGE SCALE GENOMIC DNA]</scope>
    <source>
        <strain evidence="6 7">MD-8</strain>
    </source>
</reference>
<dbReference type="GO" id="GO:0005634">
    <property type="term" value="C:nucleus"/>
    <property type="evidence" value="ECO:0007669"/>
    <property type="project" value="UniProtKB-SubCell"/>
</dbReference>
<protein>
    <submittedName>
        <fullName evidence="6">Transcription factor, fungi</fullName>
    </submittedName>
</protein>
<dbReference type="HOGENOM" id="CLU_004083_8_0_1"/>
<evidence type="ECO:0000256" key="4">
    <source>
        <dbReference type="ARBA" id="ARBA00023242"/>
    </source>
</evidence>
<dbReference type="GeneID" id="27673610"/>
<dbReference type="SMART" id="SM00906">
    <property type="entry name" value="Fungal_trans"/>
    <property type="match status" value="1"/>
</dbReference>
<dbReference type="PANTHER" id="PTHR31001:SF57">
    <property type="entry name" value="ZN(II)2CYS6 TRANSCRIPTION FACTOR (EUROFUNG)"/>
    <property type="match status" value="1"/>
</dbReference>
<dbReference type="EMBL" id="JQFZ01000288">
    <property type="protein sequence ID" value="KGO51347.1"/>
    <property type="molecule type" value="Genomic_DNA"/>
</dbReference>
<feature type="domain" description="Xylanolytic transcriptional activator regulatory" evidence="5">
    <location>
        <begin position="258"/>
        <end position="331"/>
    </location>
</feature>
<evidence type="ECO:0000256" key="1">
    <source>
        <dbReference type="ARBA" id="ARBA00004123"/>
    </source>
</evidence>
<evidence type="ECO:0000313" key="6">
    <source>
        <dbReference type="EMBL" id="KGO51347.1"/>
    </source>
</evidence>